<name>A0A5B7JFA1_PORTR</name>
<dbReference type="AlphaFoldDB" id="A0A5B7JFA1"/>
<accession>A0A5B7JFA1</accession>
<dbReference type="Proteomes" id="UP000324222">
    <property type="component" value="Unassembled WGS sequence"/>
</dbReference>
<sequence length="72" mass="7823">MAIRSGCLGRLLMKTQIVRPLAGARRILQTAPPSPPASSRLAAAPARCVVCLFGLYNAHSRSFYVCFYEPPC</sequence>
<protein>
    <submittedName>
        <fullName evidence="1">Uncharacterized protein</fullName>
    </submittedName>
</protein>
<evidence type="ECO:0000313" key="1">
    <source>
        <dbReference type="EMBL" id="MPC96671.1"/>
    </source>
</evidence>
<organism evidence="1 2">
    <name type="scientific">Portunus trituberculatus</name>
    <name type="common">Swimming crab</name>
    <name type="synonym">Neptunus trituberculatus</name>
    <dbReference type="NCBI Taxonomy" id="210409"/>
    <lineage>
        <taxon>Eukaryota</taxon>
        <taxon>Metazoa</taxon>
        <taxon>Ecdysozoa</taxon>
        <taxon>Arthropoda</taxon>
        <taxon>Crustacea</taxon>
        <taxon>Multicrustacea</taxon>
        <taxon>Malacostraca</taxon>
        <taxon>Eumalacostraca</taxon>
        <taxon>Eucarida</taxon>
        <taxon>Decapoda</taxon>
        <taxon>Pleocyemata</taxon>
        <taxon>Brachyura</taxon>
        <taxon>Eubrachyura</taxon>
        <taxon>Portunoidea</taxon>
        <taxon>Portunidae</taxon>
        <taxon>Portuninae</taxon>
        <taxon>Portunus</taxon>
    </lineage>
</organism>
<proteinExistence type="predicted"/>
<dbReference type="EMBL" id="VSRR010106887">
    <property type="protein sequence ID" value="MPC96671.1"/>
    <property type="molecule type" value="Genomic_DNA"/>
</dbReference>
<comment type="caution">
    <text evidence="1">The sequence shown here is derived from an EMBL/GenBank/DDBJ whole genome shotgun (WGS) entry which is preliminary data.</text>
</comment>
<gene>
    <name evidence="1" type="ORF">E2C01_091942</name>
</gene>
<reference evidence="1 2" key="1">
    <citation type="submission" date="2019-05" db="EMBL/GenBank/DDBJ databases">
        <title>Another draft genome of Portunus trituberculatus and its Hox gene families provides insights of decapod evolution.</title>
        <authorList>
            <person name="Jeong J.-H."/>
            <person name="Song I."/>
            <person name="Kim S."/>
            <person name="Choi T."/>
            <person name="Kim D."/>
            <person name="Ryu S."/>
            <person name="Kim W."/>
        </authorList>
    </citation>
    <scope>NUCLEOTIDE SEQUENCE [LARGE SCALE GENOMIC DNA]</scope>
    <source>
        <tissue evidence="1">Muscle</tissue>
    </source>
</reference>
<evidence type="ECO:0000313" key="2">
    <source>
        <dbReference type="Proteomes" id="UP000324222"/>
    </source>
</evidence>
<keyword evidence="2" id="KW-1185">Reference proteome</keyword>